<protein>
    <submittedName>
        <fullName evidence="1">Uncharacterized protein</fullName>
    </submittedName>
</protein>
<reference evidence="2" key="1">
    <citation type="submission" date="2018-11" db="EMBL/GenBank/DDBJ databases">
        <title>Phylogenetic, genomic, and biogeographic characterization of a novel and ubiquitous marine invertebrate-associated Rickettsiales parasite, Candidatus Marinoinvertebrata rohwerii, gen. nov., sp. nov.</title>
        <authorList>
            <person name="Klinges J.G."/>
            <person name="Rosales S.M."/>
            <person name="Mcminds R."/>
            <person name="Shaver E.C."/>
            <person name="Shantz A."/>
            <person name="Peters E.C."/>
            <person name="Burkepile D.E."/>
            <person name="Silliman B.R."/>
            <person name="Vega Thurber R.L."/>
        </authorList>
    </citation>
    <scope>NUCLEOTIDE SEQUENCE [LARGE SCALE GENOMIC DNA]</scope>
    <source>
        <strain evidence="2">a_cerv_44</strain>
    </source>
</reference>
<accession>A0A429XM84</accession>
<name>A0A429XM84_9RICK</name>
<dbReference type="RefSeq" id="WP_126044694.1">
    <property type="nucleotide sequence ID" value="NZ_RXFM01000034.1"/>
</dbReference>
<dbReference type="Proteomes" id="UP000279470">
    <property type="component" value="Unassembled WGS sequence"/>
</dbReference>
<comment type="caution">
    <text evidence="1">The sequence shown here is derived from an EMBL/GenBank/DDBJ whole genome shotgun (WGS) entry which is preliminary data.</text>
</comment>
<sequence>MLIPPVRNYYEQQQIKSDEKLINSLFDNCEKYITKNQQKSQSVANLIDVQIIVKNLLEKENPTEKDIKEAKDKIKDIYQADQHYLKNKSFKDTIEWVNHDESSKPLQMNLNKYIENQAQKLGRKDLAKQIVKTFKEKDIATQVNIEKHKSEERVRPRAKTMDVPRAKDHDLSFNLRKTINHHPLKAIHHPIKDHVKIKQKCWVSEIHGRHNVGRISRA</sequence>
<dbReference type="AlphaFoldDB" id="A0A429XM84"/>
<evidence type="ECO:0000313" key="2">
    <source>
        <dbReference type="Proteomes" id="UP000279470"/>
    </source>
</evidence>
<organism evidence="1 2">
    <name type="scientific">Candidatus Aquarickettsia rohweri</name>
    <dbReference type="NCBI Taxonomy" id="2602574"/>
    <lineage>
        <taxon>Bacteria</taxon>
        <taxon>Pseudomonadati</taxon>
        <taxon>Pseudomonadota</taxon>
        <taxon>Alphaproteobacteria</taxon>
        <taxon>Rickettsiales</taxon>
        <taxon>Candidatus Midichloriaceae</taxon>
        <taxon>Candidatus Aquarickettsia</taxon>
    </lineage>
</organism>
<proteinExistence type="predicted"/>
<evidence type="ECO:0000313" key="1">
    <source>
        <dbReference type="EMBL" id="RST67540.1"/>
    </source>
</evidence>
<keyword evidence="2" id="KW-1185">Reference proteome</keyword>
<dbReference type="EMBL" id="RXFM01000034">
    <property type="protein sequence ID" value="RST67540.1"/>
    <property type="molecule type" value="Genomic_DNA"/>
</dbReference>
<gene>
    <name evidence="1" type="ORF">EIC27_03140</name>
</gene>